<dbReference type="InterPro" id="IPR003497">
    <property type="entry name" value="BRO_N_domain"/>
</dbReference>
<dbReference type="SMART" id="SM01040">
    <property type="entry name" value="Bro-N"/>
    <property type="match status" value="1"/>
</dbReference>
<accession>A0A7R5WS87</accession>
<organism evidence="2 3">
    <name type="scientific">Diachasmimorpha longicaudata entomopoxvirus</name>
    <dbReference type="NCBI Taxonomy" id="109981"/>
    <lineage>
        <taxon>Viruses</taxon>
        <taxon>Varidnaviria</taxon>
        <taxon>Bamfordvirae</taxon>
        <taxon>Nucleocytoviricota</taxon>
        <taxon>Pokkesviricetes</taxon>
        <taxon>Chitovirales</taxon>
        <taxon>Poxviridae</taxon>
        <taxon>Entomopoxvirinae</taxon>
        <taxon>Epsilonentomopoxvirus</taxon>
        <taxon>Epsilonentomopoxvirus dlongicaudata</taxon>
        <taxon>Diachasmimorpha entomopoxvirus</taxon>
    </lineage>
</organism>
<evidence type="ECO:0000313" key="3">
    <source>
        <dbReference type="Proteomes" id="UP000593702"/>
    </source>
</evidence>
<sequence>MGSIIENEFKKLFSSLFSHRELDISGNFQNPLFNAEQVLDILNFDKTPAARKVILETIPLEYKQLVKNPQNKTGIYISRAGLFSLIFQSKNPMARRFQKFVFSKVLIDLSKQTIERPKPPKPIYILEHIQNPDHLVITHTGEYIKKFRTILTLQTSNIPLFYLQLKEFVNKINMESNSVRVVTTENHYVLNDYSRGQFFGFIKQIVGNKAFTW</sequence>
<proteinExistence type="predicted"/>
<evidence type="ECO:0000313" key="2">
    <source>
        <dbReference type="EMBL" id="AKS26468.1"/>
    </source>
</evidence>
<name>A0A7R5WS87_9POXV</name>
<dbReference type="PROSITE" id="PS51750">
    <property type="entry name" value="BRO_N"/>
    <property type="match status" value="1"/>
</dbReference>
<gene>
    <name evidence="2" type="ORF">DLEV_177</name>
</gene>
<protein>
    <submittedName>
        <fullName evidence="2">Putative Bro-N domain-containing protein 19</fullName>
    </submittedName>
</protein>
<dbReference type="EMBL" id="KR095315">
    <property type="protein sequence ID" value="AKS26468.1"/>
    <property type="molecule type" value="Genomic_DNA"/>
</dbReference>
<dbReference type="Pfam" id="PF02498">
    <property type="entry name" value="Bro-N"/>
    <property type="match status" value="1"/>
</dbReference>
<dbReference type="Proteomes" id="UP000593702">
    <property type="component" value="Segment"/>
</dbReference>
<feature type="domain" description="Bro-N" evidence="1">
    <location>
        <begin position="6"/>
        <end position="113"/>
    </location>
</feature>
<evidence type="ECO:0000259" key="1">
    <source>
        <dbReference type="PROSITE" id="PS51750"/>
    </source>
</evidence>
<reference evidence="2 3" key="1">
    <citation type="submission" date="2015-04" db="EMBL/GenBank/DDBJ databases">
        <title>Diachasmimorpha longicaudata entomopoxvirus genome.</title>
        <authorList>
            <person name="Coffman K.A."/>
            <person name="Burke G.R."/>
        </authorList>
    </citation>
    <scope>NUCLEOTIDE SEQUENCE [LARGE SCALE GENOMIC DNA]</scope>
</reference>
<keyword evidence="3" id="KW-1185">Reference proteome</keyword>